<dbReference type="InterPro" id="IPR013149">
    <property type="entry name" value="ADH-like_C"/>
</dbReference>
<dbReference type="AlphaFoldDB" id="A0A1H8EH75"/>
<feature type="domain" description="Enoyl reductase (ER)" evidence="3">
    <location>
        <begin position="11"/>
        <end position="327"/>
    </location>
</feature>
<gene>
    <name evidence="4" type="ORF">SAMN04489859_100278</name>
</gene>
<dbReference type="OrthoDB" id="9805883at2"/>
<keyword evidence="5" id="KW-1185">Reference proteome</keyword>
<dbReference type="InterPro" id="IPR013154">
    <property type="entry name" value="ADH-like_N"/>
</dbReference>
<dbReference type="CDD" id="cd08268">
    <property type="entry name" value="MDR2"/>
    <property type="match status" value="1"/>
</dbReference>
<sequence length="330" mass="35046">MTRVVRFHEYGGPEVLQIDDIDVPAPTADEVQIAVRAIGLNRAEVMFRRNAYLQEAEFPSQLGYEAAGTIKALGGNVDGMSVGDAVSVIPTLDMARWGTYAEIINVPARHVVRHPENLSFEQAAASWMQYVTAWGALIEQAQLSAGEFVIVSAASSSVGIAAIQIARSVGATVIATTRSNAKADALRVAGAHHVIPTEEMDLAAEVAEITSGKGARVVFDPIGGPAIAQLAECMSVGGILLEYGALSTSEGPFPQFAVLGKSLTLKGYLYTEIVSDDAILDRAKDFINEGLRSGALEPLISRIFGFDQIQDATLFLESNAQIGKIVVSLD</sequence>
<dbReference type="STRING" id="34002.SAMN04489859_100278"/>
<dbReference type="PANTHER" id="PTHR48106:SF5">
    <property type="entry name" value="ZINC-CONTAINING ALCOHOL DEHYDROGENASE"/>
    <property type="match status" value="1"/>
</dbReference>
<evidence type="ECO:0000313" key="5">
    <source>
        <dbReference type="Proteomes" id="UP000199054"/>
    </source>
</evidence>
<dbReference type="InterPro" id="IPR036291">
    <property type="entry name" value="NAD(P)-bd_dom_sf"/>
</dbReference>
<name>A0A1H8EH75_9RHOB</name>
<evidence type="ECO:0000313" key="4">
    <source>
        <dbReference type="EMBL" id="SEN18822.1"/>
    </source>
</evidence>
<dbReference type="Gene3D" id="3.40.50.720">
    <property type="entry name" value="NAD(P)-binding Rossmann-like Domain"/>
    <property type="match status" value="1"/>
</dbReference>
<evidence type="ECO:0000256" key="2">
    <source>
        <dbReference type="ARBA" id="ARBA00023002"/>
    </source>
</evidence>
<dbReference type="SUPFAM" id="SSF50129">
    <property type="entry name" value="GroES-like"/>
    <property type="match status" value="1"/>
</dbReference>
<dbReference type="PANTHER" id="PTHR48106">
    <property type="entry name" value="QUINONE OXIDOREDUCTASE PIG3-RELATED"/>
    <property type="match status" value="1"/>
</dbReference>
<dbReference type="InterPro" id="IPR011032">
    <property type="entry name" value="GroES-like_sf"/>
</dbReference>
<dbReference type="GO" id="GO:0016651">
    <property type="term" value="F:oxidoreductase activity, acting on NAD(P)H"/>
    <property type="evidence" value="ECO:0007669"/>
    <property type="project" value="TreeGrafter"/>
</dbReference>
<dbReference type="Pfam" id="PF00107">
    <property type="entry name" value="ADH_zinc_N"/>
    <property type="match status" value="1"/>
</dbReference>
<dbReference type="InterPro" id="IPR020843">
    <property type="entry name" value="ER"/>
</dbReference>
<dbReference type="EMBL" id="FODE01000002">
    <property type="protein sequence ID" value="SEN18822.1"/>
    <property type="molecule type" value="Genomic_DNA"/>
</dbReference>
<evidence type="ECO:0000256" key="1">
    <source>
        <dbReference type="ARBA" id="ARBA00022857"/>
    </source>
</evidence>
<protein>
    <submittedName>
        <fullName evidence="4">NADPH:quinone reductase</fullName>
    </submittedName>
</protein>
<dbReference type="Pfam" id="PF08240">
    <property type="entry name" value="ADH_N"/>
    <property type="match status" value="1"/>
</dbReference>
<evidence type="ECO:0000259" key="3">
    <source>
        <dbReference type="SMART" id="SM00829"/>
    </source>
</evidence>
<dbReference type="RefSeq" id="WP_090610305.1">
    <property type="nucleotide sequence ID" value="NZ_CP067127.1"/>
</dbReference>
<dbReference type="Proteomes" id="UP000199054">
    <property type="component" value="Unassembled WGS sequence"/>
</dbReference>
<proteinExistence type="predicted"/>
<keyword evidence="2" id="KW-0560">Oxidoreductase</keyword>
<dbReference type="SMART" id="SM00829">
    <property type="entry name" value="PKS_ER"/>
    <property type="match status" value="1"/>
</dbReference>
<reference evidence="4 5" key="1">
    <citation type="submission" date="2016-10" db="EMBL/GenBank/DDBJ databases">
        <authorList>
            <person name="de Groot N.N."/>
        </authorList>
    </citation>
    <scope>NUCLEOTIDE SEQUENCE [LARGE SCALE GENOMIC DNA]</scope>
    <source>
        <strain evidence="4 5">DSM 8512</strain>
    </source>
</reference>
<keyword evidence="1" id="KW-0521">NADP</keyword>
<dbReference type="SUPFAM" id="SSF51735">
    <property type="entry name" value="NAD(P)-binding Rossmann-fold domains"/>
    <property type="match status" value="1"/>
</dbReference>
<dbReference type="Gene3D" id="3.90.180.10">
    <property type="entry name" value="Medium-chain alcohol dehydrogenases, catalytic domain"/>
    <property type="match status" value="1"/>
</dbReference>
<accession>A0A1H8EH75</accession>
<dbReference type="GO" id="GO:0070402">
    <property type="term" value="F:NADPH binding"/>
    <property type="evidence" value="ECO:0007669"/>
    <property type="project" value="TreeGrafter"/>
</dbReference>
<organism evidence="4 5">
    <name type="scientific">Paracoccus alcaliphilus</name>
    <dbReference type="NCBI Taxonomy" id="34002"/>
    <lineage>
        <taxon>Bacteria</taxon>
        <taxon>Pseudomonadati</taxon>
        <taxon>Pseudomonadota</taxon>
        <taxon>Alphaproteobacteria</taxon>
        <taxon>Rhodobacterales</taxon>
        <taxon>Paracoccaceae</taxon>
        <taxon>Paracoccus</taxon>
    </lineage>
</organism>